<dbReference type="InterPro" id="IPR007891">
    <property type="entry name" value="CHASE3"/>
</dbReference>
<dbReference type="EC" id="2.7.13.3" evidence="2"/>
<keyword evidence="4" id="KW-0808">Transferase</keyword>
<evidence type="ECO:0000259" key="10">
    <source>
        <dbReference type="PROSITE" id="PS50109"/>
    </source>
</evidence>
<protein>
    <recommendedName>
        <fullName evidence="2">histidine kinase</fullName>
        <ecNumber evidence="2">2.7.13.3</ecNumber>
    </recommendedName>
</protein>
<name>A0A838L7U4_9SPHN</name>
<dbReference type="Pfam" id="PF02518">
    <property type="entry name" value="HATPase_c"/>
    <property type="match status" value="1"/>
</dbReference>
<accession>A0A838L7U4</accession>
<dbReference type="Pfam" id="PF13426">
    <property type="entry name" value="PAS_9"/>
    <property type="match status" value="1"/>
</dbReference>
<evidence type="ECO:0000256" key="5">
    <source>
        <dbReference type="ARBA" id="ARBA00022777"/>
    </source>
</evidence>
<dbReference type="Proteomes" id="UP000570166">
    <property type="component" value="Unassembled WGS sequence"/>
</dbReference>
<keyword evidence="5" id="KW-0418">Kinase</keyword>
<feature type="transmembrane region" description="Helical" evidence="9">
    <location>
        <begin position="21"/>
        <end position="41"/>
    </location>
</feature>
<keyword evidence="3 8" id="KW-0597">Phosphoprotein</keyword>
<evidence type="ECO:0000256" key="9">
    <source>
        <dbReference type="SAM" id="Phobius"/>
    </source>
</evidence>
<evidence type="ECO:0000313" key="14">
    <source>
        <dbReference type="Proteomes" id="UP000570166"/>
    </source>
</evidence>
<dbReference type="GO" id="GO:0000155">
    <property type="term" value="F:phosphorelay sensor kinase activity"/>
    <property type="evidence" value="ECO:0007669"/>
    <property type="project" value="InterPro"/>
</dbReference>
<feature type="transmembrane region" description="Helical" evidence="9">
    <location>
        <begin position="197"/>
        <end position="217"/>
    </location>
</feature>
<dbReference type="CDD" id="cd00082">
    <property type="entry name" value="HisKA"/>
    <property type="match status" value="1"/>
</dbReference>
<dbReference type="InterPro" id="IPR004358">
    <property type="entry name" value="Sig_transdc_His_kin-like_C"/>
</dbReference>
<dbReference type="InterPro" id="IPR003594">
    <property type="entry name" value="HATPase_dom"/>
</dbReference>
<dbReference type="SUPFAM" id="SSF55785">
    <property type="entry name" value="PYP-like sensor domain (PAS domain)"/>
    <property type="match status" value="1"/>
</dbReference>
<evidence type="ECO:0000259" key="12">
    <source>
        <dbReference type="PROSITE" id="PS50112"/>
    </source>
</evidence>
<dbReference type="EMBL" id="JACEIB010000007">
    <property type="protein sequence ID" value="MBA2934765.1"/>
    <property type="molecule type" value="Genomic_DNA"/>
</dbReference>
<dbReference type="InterPro" id="IPR036890">
    <property type="entry name" value="HATPase_C_sf"/>
</dbReference>
<dbReference type="SUPFAM" id="SSF52172">
    <property type="entry name" value="CheY-like"/>
    <property type="match status" value="2"/>
</dbReference>
<dbReference type="SUPFAM" id="SSF55874">
    <property type="entry name" value="ATPase domain of HSP90 chaperone/DNA topoisomerase II/histidine kinase"/>
    <property type="match status" value="1"/>
</dbReference>
<dbReference type="PRINTS" id="PR00344">
    <property type="entry name" value="BCTRLSENSOR"/>
</dbReference>
<dbReference type="CDD" id="cd19410">
    <property type="entry name" value="HK9-like_sensor"/>
    <property type="match status" value="1"/>
</dbReference>
<dbReference type="RefSeq" id="WP_160366542.1">
    <property type="nucleotide sequence ID" value="NZ_JACEIB010000007.1"/>
</dbReference>
<dbReference type="Gene3D" id="3.30.450.20">
    <property type="entry name" value="PAS domain"/>
    <property type="match status" value="1"/>
</dbReference>
<dbReference type="AlphaFoldDB" id="A0A838L7U4"/>
<dbReference type="InterPro" id="IPR000014">
    <property type="entry name" value="PAS"/>
</dbReference>
<reference evidence="13 14" key="1">
    <citation type="submission" date="2020-07" db="EMBL/GenBank/DDBJ databases">
        <authorList>
            <person name="Sun Q."/>
        </authorList>
    </citation>
    <scope>NUCLEOTIDE SEQUENCE [LARGE SCALE GENOMIC DNA]</scope>
    <source>
        <strain evidence="13 14">CGMCC 1.13654</strain>
    </source>
</reference>
<proteinExistence type="predicted"/>
<dbReference type="GO" id="GO:0009927">
    <property type="term" value="F:histidine phosphotransfer kinase activity"/>
    <property type="evidence" value="ECO:0007669"/>
    <property type="project" value="TreeGrafter"/>
</dbReference>
<dbReference type="InterPro" id="IPR005467">
    <property type="entry name" value="His_kinase_dom"/>
</dbReference>
<keyword evidence="14" id="KW-1185">Reference proteome</keyword>
<keyword evidence="9" id="KW-0812">Transmembrane</keyword>
<evidence type="ECO:0000259" key="11">
    <source>
        <dbReference type="PROSITE" id="PS50110"/>
    </source>
</evidence>
<dbReference type="SUPFAM" id="SSF47384">
    <property type="entry name" value="Homodimeric domain of signal transducing histidine kinase"/>
    <property type="match status" value="1"/>
</dbReference>
<evidence type="ECO:0000256" key="6">
    <source>
        <dbReference type="ARBA" id="ARBA00023012"/>
    </source>
</evidence>
<dbReference type="InterPro" id="IPR035965">
    <property type="entry name" value="PAS-like_dom_sf"/>
</dbReference>
<evidence type="ECO:0000256" key="2">
    <source>
        <dbReference type="ARBA" id="ARBA00012438"/>
    </source>
</evidence>
<dbReference type="SMART" id="SM00448">
    <property type="entry name" value="REC"/>
    <property type="match status" value="2"/>
</dbReference>
<feature type="domain" description="Histidine kinase" evidence="10">
    <location>
        <begin position="362"/>
        <end position="580"/>
    </location>
</feature>
<keyword evidence="7 9" id="KW-0472">Membrane</keyword>
<dbReference type="GO" id="GO:0005886">
    <property type="term" value="C:plasma membrane"/>
    <property type="evidence" value="ECO:0007669"/>
    <property type="project" value="TreeGrafter"/>
</dbReference>
<organism evidence="13 14">
    <name type="scientific">Sphingomonas chungangi</name>
    <dbReference type="NCBI Taxonomy" id="2683589"/>
    <lineage>
        <taxon>Bacteria</taxon>
        <taxon>Pseudomonadati</taxon>
        <taxon>Pseudomonadota</taxon>
        <taxon>Alphaproteobacteria</taxon>
        <taxon>Sphingomonadales</taxon>
        <taxon>Sphingomonadaceae</taxon>
        <taxon>Sphingomonas</taxon>
    </lineage>
</organism>
<comment type="caution">
    <text evidence="13">The sequence shown here is derived from an EMBL/GenBank/DDBJ whole genome shotgun (WGS) entry which is preliminary data.</text>
</comment>
<dbReference type="PROSITE" id="PS50109">
    <property type="entry name" value="HIS_KIN"/>
    <property type="match status" value="1"/>
</dbReference>
<feature type="domain" description="PAS" evidence="12">
    <location>
        <begin position="233"/>
        <end position="278"/>
    </location>
</feature>
<dbReference type="CDD" id="cd00156">
    <property type="entry name" value="REC"/>
    <property type="match status" value="2"/>
</dbReference>
<dbReference type="InterPro" id="IPR001789">
    <property type="entry name" value="Sig_transdc_resp-reg_receiver"/>
</dbReference>
<feature type="modified residue" description="4-aspartylphosphate" evidence="8">
    <location>
        <position position="764"/>
    </location>
</feature>
<dbReference type="Pfam" id="PF00512">
    <property type="entry name" value="HisKA"/>
    <property type="match status" value="1"/>
</dbReference>
<dbReference type="FunFam" id="1.10.287.130:FF:000001">
    <property type="entry name" value="Two-component sensor histidine kinase"/>
    <property type="match status" value="1"/>
</dbReference>
<dbReference type="SMART" id="SM00388">
    <property type="entry name" value="HisKA"/>
    <property type="match status" value="1"/>
</dbReference>
<evidence type="ECO:0000256" key="1">
    <source>
        <dbReference type="ARBA" id="ARBA00000085"/>
    </source>
</evidence>
<dbReference type="InterPro" id="IPR003661">
    <property type="entry name" value="HisK_dim/P_dom"/>
</dbReference>
<keyword evidence="6" id="KW-0902">Two-component regulatory system</keyword>
<dbReference type="Pfam" id="PF00072">
    <property type="entry name" value="Response_reg"/>
    <property type="match status" value="2"/>
</dbReference>
<evidence type="ECO:0000256" key="4">
    <source>
        <dbReference type="ARBA" id="ARBA00022679"/>
    </source>
</evidence>
<feature type="domain" description="Response regulatory" evidence="11">
    <location>
        <begin position="592"/>
        <end position="707"/>
    </location>
</feature>
<evidence type="ECO:0000256" key="3">
    <source>
        <dbReference type="ARBA" id="ARBA00022553"/>
    </source>
</evidence>
<gene>
    <name evidence="13" type="ORF">HZF05_11720</name>
</gene>
<feature type="modified residue" description="4-aspartylphosphate" evidence="8">
    <location>
        <position position="641"/>
    </location>
</feature>
<dbReference type="FunFam" id="3.30.565.10:FF:000006">
    <property type="entry name" value="Sensor histidine kinase WalK"/>
    <property type="match status" value="1"/>
</dbReference>
<dbReference type="PROSITE" id="PS50112">
    <property type="entry name" value="PAS"/>
    <property type="match status" value="1"/>
</dbReference>
<dbReference type="CDD" id="cd00075">
    <property type="entry name" value="HATPase"/>
    <property type="match status" value="1"/>
</dbReference>
<evidence type="ECO:0000256" key="7">
    <source>
        <dbReference type="ARBA" id="ARBA00023136"/>
    </source>
</evidence>
<evidence type="ECO:0000256" key="8">
    <source>
        <dbReference type="PROSITE-ProRule" id="PRU00169"/>
    </source>
</evidence>
<dbReference type="InterPro" id="IPR036097">
    <property type="entry name" value="HisK_dim/P_sf"/>
</dbReference>
<evidence type="ECO:0000313" key="13">
    <source>
        <dbReference type="EMBL" id="MBA2934765.1"/>
    </source>
</evidence>
<dbReference type="Gene3D" id="1.10.287.130">
    <property type="match status" value="1"/>
</dbReference>
<dbReference type="CDD" id="cd00130">
    <property type="entry name" value="PAS"/>
    <property type="match status" value="1"/>
</dbReference>
<dbReference type="Gene3D" id="3.40.50.2300">
    <property type="match status" value="2"/>
</dbReference>
<keyword evidence="9" id="KW-1133">Transmembrane helix</keyword>
<feature type="domain" description="Response regulatory" evidence="11">
    <location>
        <begin position="716"/>
        <end position="826"/>
    </location>
</feature>
<dbReference type="Pfam" id="PF05227">
    <property type="entry name" value="CHASE3"/>
    <property type="match status" value="1"/>
</dbReference>
<comment type="catalytic activity">
    <reaction evidence="1">
        <text>ATP + protein L-histidine = ADP + protein N-phospho-L-histidine.</text>
        <dbReference type="EC" id="2.7.13.3"/>
    </reaction>
</comment>
<dbReference type="PANTHER" id="PTHR43047">
    <property type="entry name" value="TWO-COMPONENT HISTIDINE PROTEIN KINASE"/>
    <property type="match status" value="1"/>
</dbReference>
<dbReference type="PROSITE" id="PS50110">
    <property type="entry name" value="RESPONSE_REGULATORY"/>
    <property type="match status" value="2"/>
</dbReference>
<sequence length="836" mass="89946">MIEETGEPAAASPRPPSRARFVAAALLGPLALILLALWFAAQLNGLDAMRAVVRASYDRRLATTLLIRGLDEAESAQRGYVITGDAAFLAAYDGSHRRSLDTLADLGKLYASSPEQTLRLARLGALVDDKFAEMSTVIGTRRDGGFGAAAAQVMTRRGVVLMEHTRVTVTALSDAEQASLASRLDYVRGRYQTMRNIVWASMLFAGVALLVALWFVWRAQSQRYRIEQHAHAAAARLRAIFASTTDAILILDDAGRICSANAATVRMLGFTPEELIGRDASATLGVAEGDGSFHDRIGLRDGRLVQPNRLDRSVRHREGHDVPVDIALGLMELQEETQIVAALRDISERKAVERLKDEFVSTVSHELRTPLTSVVGSLGLLRSGSVGELPDAARRLVEIAENNSRRLIRLINDILDIEKIGSGRMHFESVPLDLARMLDQAIGGSNGLASTKQVVLELAADERPLIVQGDADRLLQVVTNLLSNAIRFSPEGGTVRASLVREGDVAVVAIEDEGPGIPDDFRDRIFERFSQAGEGAAMSGGTGLGLAISREIVLAHQGKIWFGEAAGGGARFAFSLPLPPADSRTQSGARPRILVCQSHADAAQSIRTILERDGCLVDCVGTAREAQQAARSGRYDGLILDVALPDESGLEVVRALRRRADTRLLPIIVTSGVTDEASAGTAALEVIDWIDKPVDQERLIRAVRRAVEHSAATRPTLLHVDDDLDMLEVTATALADQGRMLRATTVASAREVLAQQTPDIVILDVALPDGSGLELLPDLSLADGTAIPTIIYSATDVLPEVRGQVDAVLVKSRRSLPNLAQAIRRLLASVSDTDAR</sequence>
<dbReference type="SMART" id="SM00387">
    <property type="entry name" value="HATPase_c"/>
    <property type="match status" value="1"/>
</dbReference>
<dbReference type="Gene3D" id="3.30.565.10">
    <property type="entry name" value="Histidine kinase-like ATPase, C-terminal domain"/>
    <property type="match status" value="1"/>
</dbReference>
<dbReference type="SMART" id="SM00091">
    <property type="entry name" value="PAS"/>
    <property type="match status" value="1"/>
</dbReference>
<dbReference type="PANTHER" id="PTHR43047:SF72">
    <property type="entry name" value="OSMOSENSING HISTIDINE PROTEIN KINASE SLN1"/>
    <property type="match status" value="1"/>
</dbReference>
<dbReference type="NCBIfam" id="TIGR00229">
    <property type="entry name" value="sensory_box"/>
    <property type="match status" value="1"/>
</dbReference>
<dbReference type="InterPro" id="IPR011006">
    <property type="entry name" value="CheY-like_superfamily"/>
</dbReference>